<dbReference type="SMART" id="SM00387">
    <property type="entry name" value="HATPase_c"/>
    <property type="match status" value="1"/>
</dbReference>
<keyword evidence="6 11" id="KW-0812">Transmembrane</keyword>
<dbReference type="EMBL" id="CP046294">
    <property type="protein sequence ID" value="QGR72805.1"/>
    <property type="molecule type" value="Genomic_DNA"/>
</dbReference>
<evidence type="ECO:0000313" key="18">
    <source>
        <dbReference type="Proteomes" id="UP000196440"/>
    </source>
</evidence>
<dbReference type="InterPro" id="IPR036890">
    <property type="entry name" value="HATPase_C_sf"/>
</dbReference>
<comment type="catalytic activity">
    <reaction evidence="1">
        <text>ATP + protein L-histidine = ADP + protein N-phospho-L-histidine.</text>
        <dbReference type="EC" id="2.7.13.3"/>
    </reaction>
</comment>
<dbReference type="InterPro" id="IPR003661">
    <property type="entry name" value="HisK_dim/P_dom"/>
</dbReference>
<evidence type="ECO:0000256" key="7">
    <source>
        <dbReference type="ARBA" id="ARBA00022777"/>
    </source>
</evidence>
<dbReference type="SUPFAM" id="SSF47384">
    <property type="entry name" value="Homodimeric domain of signal transducing histidine kinase"/>
    <property type="match status" value="1"/>
</dbReference>
<feature type="domain" description="HAMP" evidence="13">
    <location>
        <begin position="202"/>
        <end position="254"/>
    </location>
</feature>
<evidence type="ECO:0000313" key="16">
    <source>
        <dbReference type="EMBL" id="QGR72805.1"/>
    </source>
</evidence>
<name>A0A0T9N5T6_YERIN</name>
<keyword evidence="19" id="KW-1185">Reference proteome</keyword>
<dbReference type="InterPro" id="IPR003594">
    <property type="entry name" value="HATPase_dom"/>
</dbReference>
<proteinExistence type="predicted"/>
<dbReference type="InterPro" id="IPR003660">
    <property type="entry name" value="HAMP_dom"/>
</dbReference>
<sequence length="476" mass="53024">MACSNTIVPRWFKAPRSLFHQLLLFFGVPLLILGGISIYTHYISAMNAATLAYDRTLLASARTVAERLVVRHGQLEVDVPYIVLDSFERNMNDQLYYQVITPEGKSIAGYNDLPPFPLNTPRSLLYPALVHFYDAEYRGKPIRVAALYQPVNESGVMGMAMVLVAETLASRHDLAQQIMISAVLTQGTLVLLTLVMAYILLKGILKPLRKLSGLMLRRDPGELTPLPKVLPWSEMAPLLLAFDRYIERLREMVARQGRFSADASHQLRTPLTVLKTQVAVALASDSPQQWRESLVAMRGTLDHTVSLTDRLLQLSRMKVHERRLQPVNLGPLLRDACFAHLAQARSKQIDLGYEGASECWIEGDALLLTELCDNLLDNALKYTPKHGVVTVRLVIGSEAGRCLLEIEDSGPGIAQDEAAQALMPFHRLDNVGEQQGAGLGLALVKDITTYHKTRPELLHSELLGGLLVRISFRLRK</sequence>
<dbReference type="GO" id="GO:0000155">
    <property type="term" value="F:phosphorelay sensor kinase activity"/>
    <property type="evidence" value="ECO:0007669"/>
    <property type="project" value="InterPro"/>
</dbReference>
<evidence type="ECO:0000259" key="12">
    <source>
        <dbReference type="PROSITE" id="PS50109"/>
    </source>
</evidence>
<feature type="transmembrane region" description="Helical" evidence="11">
    <location>
        <begin position="22"/>
        <end position="43"/>
    </location>
</feature>
<keyword evidence="8 11" id="KW-1133">Transmembrane helix</keyword>
<dbReference type="CDD" id="cd00075">
    <property type="entry name" value="HATPase"/>
    <property type="match status" value="1"/>
</dbReference>
<dbReference type="STRING" id="631.CH53_1166"/>
<dbReference type="Proteomes" id="UP000196440">
    <property type="component" value="Unassembled WGS sequence"/>
</dbReference>
<dbReference type="Pfam" id="PF02518">
    <property type="entry name" value="HATPase_c"/>
    <property type="match status" value="1"/>
</dbReference>
<evidence type="ECO:0000256" key="10">
    <source>
        <dbReference type="ARBA" id="ARBA00023136"/>
    </source>
</evidence>
<evidence type="ECO:0000313" key="15">
    <source>
        <dbReference type="EMBL" id="OVZ84162.1"/>
    </source>
</evidence>
<evidence type="ECO:0000256" key="5">
    <source>
        <dbReference type="ARBA" id="ARBA00022679"/>
    </source>
</evidence>
<accession>A0A0T9N5T6</accession>
<evidence type="ECO:0000256" key="2">
    <source>
        <dbReference type="ARBA" id="ARBA00004370"/>
    </source>
</evidence>
<dbReference type="InterPro" id="IPR050428">
    <property type="entry name" value="TCS_sensor_his_kinase"/>
</dbReference>
<feature type="domain" description="Histidine kinase" evidence="12">
    <location>
        <begin position="262"/>
        <end position="476"/>
    </location>
</feature>
<dbReference type="EMBL" id="NHOI01000028">
    <property type="protein sequence ID" value="OVZ84162.1"/>
    <property type="molecule type" value="Genomic_DNA"/>
</dbReference>
<dbReference type="SMART" id="SM00304">
    <property type="entry name" value="HAMP"/>
    <property type="match status" value="1"/>
</dbReference>
<dbReference type="SMART" id="SM00388">
    <property type="entry name" value="HisKA"/>
    <property type="match status" value="1"/>
</dbReference>
<dbReference type="RefSeq" id="WP_032907241.1">
    <property type="nucleotide sequence ID" value="NZ_CABHXO010000088.1"/>
</dbReference>
<evidence type="ECO:0000256" key="9">
    <source>
        <dbReference type="ARBA" id="ARBA00023012"/>
    </source>
</evidence>
<feature type="transmembrane region" description="Helical" evidence="11">
    <location>
        <begin position="178"/>
        <end position="201"/>
    </location>
</feature>
<evidence type="ECO:0000256" key="6">
    <source>
        <dbReference type="ARBA" id="ARBA00022692"/>
    </source>
</evidence>
<dbReference type="PROSITE" id="PS50885">
    <property type="entry name" value="HAMP"/>
    <property type="match status" value="1"/>
</dbReference>
<evidence type="ECO:0000313" key="19">
    <source>
        <dbReference type="Proteomes" id="UP000424966"/>
    </source>
</evidence>
<dbReference type="eggNOG" id="COG0642">
    <property type="taxonomic scope" value="Bacteria"/>
</dbReference>
<dbReference type="InterPro" id="IPR005467">
    <property type="entry name" value="His_kinase_dom"/>
</dbReference>
<dbReference type="SUPFAM" id="SSF55874">
    <property type="entry name" value="ATPase domain of HSP90 chaperone/DNA topoisomerase II/histidine kinase"/>
    <property type="match status" value="1"/>
</dbReference>
<dbReference type="Pfam" id="PF08521">
    <property type="entry name" value="2CSK_N"/>
    <property type="match status" value="1"/>
</dbReference>
<evidence type="ECO:0000256" key="4">
    <source>
        <dbReference type="ARBA" id="ARBA00022553"/>
    </source>
</evidence>
<dbReference type="InterPro" id="IPR036097">
    <property type="entry name" value="HisK_dim/P_sf"/>
</dbReference>
<dbReference type="PANTHER" id="PTHR45436:SF1">
    <property type="entry name" value="SENSOR PROTEIN QSEC"/>
    <property type="match status" value="1"/>
</dbReference>
<protein>
    <recommendedName>
        <fullName evidence="3">histidine kinase</fullName>
        <ecNumber evidence="3">2.7.13.3</ecNumber>
    </recommendedName>
</protein>
<keyword evidence="10 11" id="KW-0472">Membrane</keyword>
<evidence type="ECO:0000256" key="11">
    <source>
        <dbReference type="SAM" id="Phobius"/>
    </source>
</evidence>
<reference evidence="15 18" key="2">
    <citation type="submission" date="2017-05" db="EMBL/GenBank/DDBJ databases">
        <title>Whole genome sequencing of Yersinia kristensenii.</title>
        <authorList>
            <person name="Campioni F."/>
        </authorList>
    </citation>
    <scope>NUCLEOTIDE SEQUENCE [LARGE SCALE GENOMIC DNA]</scope>
    <source>
        <strain evidence="15 18">CFSAN060536</strain>
    </source>
</reference>
<comment type="subcellular location">
    <subcellularLocation>
        <location evidence="2">Membrane</location>
    </subcellularLocation>
</comment>
<dbReference type="PANTHER" id="PTHR45436">
    <property type="entry name" value="SENSOR HISTIDINE KINASE YKOH"/>
    <property type="match status" value="1"/>
</dbReference>
<dbReference type="PRINTS" id="PR00344">
    <property type="entry name" value="BCTRLSENSOR"/>
</dbReference>
<dbReference type="Pfam" id="PF00512">
    <property type="entry name" value="HisKA"/>
    <property type="match status" value="1"/>
</dbReference>
<dbReference type="EMBL" id="CPZJ01000036">
    <property type="protein sequence ID" value="CNG77563.1"/>
    <property type="molecule type" value="Genomic_DNA"/>
</dbReference>
<dbReference type="Gene3D" id="1.10.287.130">
    <property type="match status" value="1"/>
</dbReference>
<evidence type="ECO:0000313" key="14">
    <source>
        <dbReference type="EMBL" id="CNG77563.1"/>
    </source>
</evidence>
<gene>
    <name evidence="14" type="primary">baeS_2</name>
    <name evidence="15" type="ORF">CBW57_17760</name>
    <name evidence="14" type="ORF">ERS008530_04685</name>
    <name evidence="16" type="ORF">FOC37_22030</name>
</gene>
<dbReference type="PROSITE" id="PS50109">
    <property type="entry name" value="HIS_KIN"/>
    <property type="match status" value="1"/>
</dbReference>
<dbReference type="OrthoDB" id="9809766at2"/>
<dbReference type="InterPro" id="IPR004358">
    <property type="entry name" value="Sig_transdc_His_kin-like_C"/>
</dbReference>
<evidence type="ECO:0000259" key="13">
    <source>
        <dbReference type="PROSITE" id="PS50885"/>
    </source>
</evidence>
<evidence type="ECO:0000256" key="3">
    <source>
        <dbReference type="ARBA" id="ARBA00012438"/>
    </source>
</evidence>
<keyword evidence="7 14" id="KW-0418">Kinase</keyword>
<dbReference type="EC" id="2.7.13.3" evidence="3"/>
<evidence type="ECO:0000256" key="8">
    <source>
        <dbReference type="ARBA" id="ARBA00022989"/>
    </source>
</evidence>
<dbReference type="Proteomes" id="UP000424966">
    <property type="component" value="Chromosome"/>
</dbReference>
<dbReference type="Proteomes" id="UP000038750">
    <property type="component" value="Unassembled WGS sequence"/>
</dbReference>
<dbReference type="Gene3D" id="3.30.565.10">
    <property type="entry name" value="Histidine kinase-like ATPase, C-terminal domain"/>
    <property type="match status" value="1"/>
</dbReference>
<dbReference type="CDD" id="cd00082">
    <property type="entry name" value="HisKA"/>
    <property type="match status" value="1"/>
</dbReference>
<dbReference type="AlphaFoldDB" id="A0A0T9N5T6"/>
<dbReference type="GeneID" id="58049003"/>
<dbReference type="GO" id="GO:0005886">
    <property type="term" value="C:plasma membrane"/>
    <property type="evidence" value="ECO:0007669"/>
    <property type="project" value="TreeGrafter"/>
</dbReference>
<reference evidence="16 19" key="3">
    <citation type="submission" date="2019-11" db="EMBL/GenBank/DDBJ databases">
        <title>FDA dAtabase for Regulatory Grade micrObial Sequences (FDA-ARGOS): Supporting development and validation of Infectious Disease Dx tests.</title>
        <authorList>
            <person name="Patel R."/>
            <person name="Rucinski S."/>
            <person name="Tallon L."/>
            <person name="Sadzewicz L."/>
            <person name="Vavikolanu K."/>
            <person name="Mehta A."/>
            <person name="Aluvathingal J."/>
            <person name="Nadendla S."/>
            <person name="Nandy P."/>
            <person name="Geyer C."/>
            <person name="Yan Y."/>
            <person name="Sichtig H."/>
        </authorList>
    </citation>
    <scope>NUCLEOTIDE SEQUENCE [LARGE SCALE GENOMIC DNA]</scope>
    <source>
        <strain evidence="16 19">FDAARGOS_729</strain>
    </source>
</reference>
<keyword evidence="4" id="KW-0597">Phosphoprotein</keyword>
<organism evidence="14 17">
    <name type="scientific">Yersinia intermedia</name>
    <dbReference type="NCBI Taxonomy" id="631"/>
    <lineage>
        <taxon>Bacteria</taxon>
        <taxon>Pseudomonadati</taxon>
        <taxon>Pseudomonadota</taxon>
        <taxon>Gammaproteobacteria</taxon>
        <taxon>Enterobacterales</taxon>
        <taxon>Yersiniaceae</taxon>
        <taxon>Yersinia</taxon>
    </lineage>
</organism>
<keyword evidence="9" id="KW-0902">Two-component regulatory system</keyword>
<keyword evidence="5 14" id="KW-0808">Transferase</keyword>
<dbReference type="InterPro" id="IPR013727">
    <property type="entry name" value="2CSK_N"/>
</dbReference>
<evidence type="ECO:0000313" key="17">
    <source>
        <dbReference type="Proteomes" id="UP000038750"/>
    </source>
</evidence>
<evidence type="ECO:0000256" key="1">
    <source>
        <dbReference type="ARBA" id="ARBA00000085"/>
    </source>
</evidence>
<reference evidence="14 17" key="1">
    <citation type="submission" date="2015-03" db="EMBL/GenBank/DDBJ databases">
        <authorList>
            <person name="Murphy D."/>
        </authorList>
    </citation>
    <scope>NUCLEOTIDE SEQUENCE [LARGE SCALE GENOMIC DNA]</scope>
    <source>
        <strain evidence="14 17">BR165/97</strain>
    </source>
</reference>